<dbReference type="InterPro" id="IPR003599">
    <property type="entry name" value="Ig_sub"/>
</dbReference>
<dbReference type="SUPFAM" id="SSF48726">
    <property type="entry name" value="Immunoglobulin"/>
    <property type="match status" value="2"/>
</dbReference>
<keyword evidence="6" id="KW-1185">Reference proteome</keyword>
<dbReference type="InterPro" id="IPR013098">
    <property type="entry name" value="Ig_I-set"/>
</dbReference>
<dbReference type="SMART" id="SM00409">
    <property type="entry name" value="IG"/>
    <property type="match status" value="2"/>
</dbReference>
<dbReference type="PANTHER" id="PTHR47633">
    <property type="entry name" value="IMMUNOGLOBULIN"/>
    <property type="match status" value="1"/>
</dbReference>
<evidence type="ECO:0000313" key="7">
    <source>
        <dbReference type="WBParaSite" id="ALUE_0000057301-mRNA-1"/>
    </source>
</evidence>
<evidence type="ECO:0000256" key="1">
    <source>
        <dbReference type="ARBA" id="ARBA00004496"/>
    </source>
</evidence>
<evidence type="ECO:0000313" key="6">
    <source>
        <dbReference type="Proteomes" id="UP000036681"/>
    </source>
</evidence>
<dbReference type="FunFam" id="2.60.40.10:FF:000425">
    <property type="entry name" value="Myosin light chain kinase"/>
    <property type="match status" value="1"/>
</dbReference>
<evidence type="ECO:0000256" key="2">
    <source>
        <dbReference type="ARBA" id="ARBA00022490"/>
    </source>
</evidence>
<dbReference type="InterPro" id="IPR007110">
    <property type="entry name" value="Ig-like_dom"/>
</dbReference>
<dbReference type="SMART" id="SM00408">
    <property type="entry name" value="IGc2"/>
    <property type="match status" value="2"/>
</dbReference>
<organism evidence="6 7">
    <name type="scientific">Ascaris lumbricoides</name>
    <name type="common">Giant roundworm</name>
    <dbReference type="NCBI Taxonomy" id="6252"/>
    <lineage>
        <taxon>Eukaryota</taxon>
        <taxon>Metazoa</taxon>
        <taxon>Ecdysozoa</taxon>
        <taxon>Nematoda</taxon>
        <taxon>Chromadorea</taxon>
        <taxon>Rhabditida</taxon>
        <taxon>Spirurina</taxon>
        <taxon>Ascaridomorpha</taxon>
        <taxon>Ascaridoidea</taxon>
        <taxon>Ascarididae</taxon>
        <taxon>Ascaris</taxon>
    </lineage>
</organism>
<sequence>MHRAAARSSSSYSLGSLSRVQYREHQDRAQLTYRSGVCTLEIFNTRIEDAGTYRCEATNELGSDFTECIVNVQGRGGETIPTVPLRTRRVYESLRISSDVERSRSSAEVMRRSSKSSLYTSSHVSVSRSRDDSTMQPSSAPPIFTRQLEPLTVEENETAEFACQVGGEPEPLVEWLHNGERISGSDPRLRMSLTAGRAALRIPQVTIADEGEYSCRASNSAGSEATKANLTVR</sequence>
<comment type="subcellular location">
    <subcellularLocation>
        <location evidence="1">Cytoplasm</location>
    </subcellularLocation>
</comment>
<dbReference type="InterPro" id="IPR003598">
    <property type="entry name" value="Ig_sub2"/>
</dbReference>
<dbReference type="PANTHER" id="PTHR47633:SF4">
    <property type="entry name" value="MYOPALLADIN ISOFORM X1"/>
    <property type="match status" value="1"/>
</dbReference>
<evidence type="ECO:0000259" key="5">
    <source>
        <dbReference type="PROSITE" id="PS50835"/>
    </source>
</evidence>
<accession>A0A0M3HGC8</accession>
<evidence type="ECO:0000256" key="4">
    <source>
        <dbReference type="SAM" id="MobiDB-lite"/>
    </source>
</evidence>
<dbReference type="AlphaFoldDB" id="A0A0M3HGC8"/>
<dbReference type="Gene3D" id="2.60.40.10">
    <property type="entry name" value="Immunoglobulins"/>
    <property type="match status" value="2"/>
</dbReference>
<dbReference type="GO" id="GO:0031672">
    <property type="term" value="C:A band"/>
    <property type="evidence" value="ECO:0007669"/>
    <property type="project" value="UniProtKB-ARBA"/>
</dbReference>
<evidence type="ECO:0000256" key="3">
    <source>
        <dbReference type="ARBA" id="ARBA00023319"/>
    </source>
</evidence>
<dbReference type="Proteomes" id="UP000036681">
    <property type="component" value="Unplaced"/>
</dbReference>
<dbReference type="CDD" id="cd00096">
    <property type="entry name" value="Ig"/>
    <property type="match status" value="1"/>
</dbReference>
<dbReference type="Pfam" id="PF07679">
    <property type="entry name" value="I-set"/>
    <property type="match status" value="2"/>
</dbReference>
<name>A0A0M3HGC8_ASCLU</name>
<proteinExistence type="predicted"/>
<feature type="domain" description="Ig-like" evidence="5">
    <location>
        <begin position="141"/>
        <end position="231"/>
    </location>
</feature>
<dbReference type="GO" id="GO:0019899">
    <property type="term" value="F:enzyme binding"/>
    <property type="evidence" value="ECO:0007669"/>
    <property type="project" value="UniProtKB-ARBA"/>
</dbReference>
<dbReference type="InterPro" id="IPR036179">
    <property type="entry name" value="Ig-like_dom_sf"/>
</dbReference>
<dbReference type="InterPro" id="IPR013783">
    <property type="entry name" value="Ig-like_fold"/>
</dbReference>
<dbReference type="WBParaSite" id="ALUE_0000057301-mRNA-1">
    <property type="protein sequence ID" value="ALUE_0000057301-mRNA-1"/>
    <property type="gene ID" value="ALUE_0000057301"/>
</dbReference>
<dbReference type="PROSITE" id="PS50835">
    <property type="entry name" value="IG_LIKE"/>
    <property type="match status" value="1"/>
</dbReference>
<keyword evidence="3" id="KW-0393">Immunoglobulin domain</keyword>
<keyword evidence="2" id="KW-0963">Cytoplasm</keyword>
<feature type="region of interest" description="Disordered" evidence="4">
    <location>
        <begin position="120"/>
        <end position="143"/>
    </location>
</feature>
<reference evidence="7" key="1">
    <citation type="submission" date="2017-02" db="UniProtKB">
        <authorList>
            <consortium name="WormBaseParasite"/>
        </authorList>
    </citation>
    <scope>IDENTIFICATION</scope>
</reference>
<protein>
    <submittedName>
        <fullName evidence="7">Ig-like domain-containing protein</fullName>
    </submittedName>
</protein>